<dbReference type="GO" id="GO:0016798">
    <property type="term" value="F:hydrolase activity, acting on glycosyl bonds"/>
    <property type="evidence" value="ECO:0007669"/>
    <property type="project" value="UniProtKB-KW"/>
</dbReference>
<dbReference type="CDD" id="cd17766">
    <property type="entry name" value="futalosine_nucleosidase_MqnB"/>
    <property type="match status" value="1"/>
</dbReference>
<keyword evidence="4" id="KW-0326">Glycosidase</keyword>
<dbReference type="PANTHER" id="PTHR46832">
    <property type="entry name" value="5'-METHYLTHIOADENOSINE/S-ADENOSYLHOMOCYSTEINE NUCLEOSIDASE"/>
    <property type="match status" value="1"/>
</dbReference>
<comment type="similarity">
    <text evidence="1">Belongs to the PNP/UDP phosphorylase family. Futalosine hydrolase subfamily.</text>
</comment>
<dbReference type="InterPro" id="IPR000845">
    <property type="entry name" value="Nucleoside_phosphorylase_d"/>
</dbReference>
<evidence type="ECO:0000259" key="3">
    <source>
        <dbReference type="Pfam" id="PF01048"/>
    </source>
</evidence>
<sequence length="219" mass="22141">MESITPTQRVLVVTAVEAEKEAVLRGTGPLTNVDVVVVGVGAAAAAANTAAALSKADYGMVVMTGIAGGFAGKAEIGSIVMASEVIAADLGAETPEGFVSLDELGFGSARVPVEVGLASSIAQQLQEVGLPVVTGPVLTVTTVTGSAAKAEELLRRVPGAVAEAMEGYGAGVAAQMRGIPFMEFRAISNTIGPRDRSAWRIGSALTALEAASSVFREVR</sequence>
<keyword evidence="1" id="KW-0474">Menaquinone biosynthesis</keyword>
<dbReference type="Pfam" id="PF01048">
    <property type="entry name" value="PNP_UDP_1"/>
    <property type="match status" value="1"/>
</dbReference>
<comment type="function">
    <text evidence="1">Catalyzes the hydrolysis of futalosine (FL) to dehypoxanthine futalosine (DHFL) and hypoxanthine, a step in the biosynthesis of menaquinone (MK, vitamin K2).</text>
</comment>
<dbReference type="EMBL" id="CP090978">
    <property type="protein sequence ID" value="UJF35827.1"/>
    <property type="molecule type" value="Genomic_DNA"/>
</dbReference>
<dbReference type="InterPro" id="IPR035994">
    <property type="entry name" value="Nucleoside_phosphorylase_sf"/>
</dbReference>
<dbReference type="NCBIfam" id="NF006087">
    <property type="entry name" value="PRK08236.1"/>
    <property type="match status" value="1"/>
</dbReference>
<name>A0ABY3SP75_9BACL</name>
<organism evidence="4 5">
    <name type="scientific">Paenibacillus hexagrammi</name>
    <dbReference type="NCBI Taxonomy" id="2908839"/>
    <lineage>
        <taxon>Bacteria</taxon>
        <taxon>Bacillati</taxon>
        <taxon>Bacillota</taxon>
        <taxon>Bacilli</taxon>
        <taxon>Bacillales</taxon>
        <taxon>Paenibacillaceae</taxon>
        <taxon>Paenibacillus</taxon>
    </lineage>
</organism>
<gene>
    <name evidence="1" type="primary">mqnB</name>
    <name evidence="4" type="ORF">L0M14_12535</name>
</gene>
<reference evidence="4 5" key="1">
    <citation type="journal article" date="2024" name="Int. J. Syst. Evol. Microbiol.">
        <title>Paenibacillus hexagrammi sp. nov., a novel bacterium isolated from the gut content of Hexagrammos agrammus.</title>
        <authorList>
            <person name="Jung H.K."/>
            <person name="Kim D.G."/>
            <person name="Zin H."/>
            <person name="Park J."/>
            <person name="Jung H."/>
            <person name="Kim Y.O."/>
            <person name="Kong H.J."/>
            <person name="Kim J.W."/>
            <person name="Kim Y.S."/>
        </authorList>
    </citation>
    <scope>NUCLEOTIDE SEQUENCE [LARGE SCALE GENOMIC DNA]</scope>
    <source>
        <strain evidence="4 5">YPD9-1</strain>
    </source>
</reference>
<keyword evidence="5" id="KW-1185">Reference proteome</keyword>
<dbReference type="NCBIfam" id="TIGR03664">
    <property type="entry name" value="fut_nucase"/>
    <property type="match status" value="1"/>
</dbReference>
<dbReference type="Gene3D" id="3.40.50.1580">
    <property type="entry name" value="Nucleoside phosphorylase domain"/>
    <property type="match status" value="1"/>
</dbReference>
<comment type="catalytic activity">
    <reaction evidence="1">
        <text>futalosine + H2O = dehypoxanthine futalosine + hypoxanthine</text>
        <dbReference type="Rhea" id="RHEA:25904"/>
        <dbReference type="ChEBI" id="CHEBI:15377"/>
        <dbReference type="ChEBI" id="CHEBI:17368"/>
        <dbReference type="ChEBI" id="CHEBI:58863"/>
        <dbReference type="ChEBI" id="CHEBI:58864"/>
        <dbReference type="EC" id="3.2.2.26"/>
    </reaction>
</comment>
<feature type="domain" description="Nucleoside phosphorylase" evidence="3">
    <location>
        <begin position="32"/>
        <end position="196"/>
    </location>
</feature>
<evidence type="ECO:0000256" key="2">
    <source>
        <dbReference type="NCBIfam" id="TIGR03664"/>
    </source>
</evidence>
<dbReference type="InterPro" id="IPR019963">
    <property type="entry name" value="FL_hydrolase_MqnB"/>
</dbReference>
<evidence type="ECO:0000313" key="4">
    <source>
        <dbReference type="EMBL" id="UJF35827.1"/>
    </source>
</evidence>
<dbReference type="Proteomes" id="UP001649230">
    <property type="component" value="Chromosome"/>
</dbReference>
<comment type="pathway">
    <text evidence="1">Quinol/quinone metabolism; menaquinone biosynthesis.</text>
</comment>
<accession>A0ABY3SP75</accession>
<evidence type="ECO:0000256" key="1">
    <source>
        <dbReference type="HAMAP-Rule" id="MF_00991"/>
    </source>
</evidence>
<dbReference type="EC" id="3.2.2.26" evidence="1 2"/>
<evidence type="ECO:0000313" key="5">
    <source>
        <dbReference type="Proteomes" id="UP001649230"/>
    </source>
</evidence>
<proteinExistence type="inferred from homology"/>
<keyword evidence="1 4" id="KW-0378">Hydrolase</keyword>
<dbReference type="PANTHER" id="PTHR46832:SF2">
    <property type="entry name" value="FUTALOSINE HYDROLASE"/>
    <property type="match status" value="1"/>
</dbReference>
<protein>
    <recommendedName>
        <fullName evidence="1 2">Futalosine hydrolase</fullName>
        <shortName evidence="1">FL hydrolase</shortName>
        <ecNumber evidence="1 2">3.2.2.26</ecNumber>
    </recommendedName>
    <alternativeName>
        <fullName evidence="1">Futalosine nucleosidase</fullName>
    </alternativeName>
    <alternativeName>
        <fullName evidence="1">Menaquinone biosynthetic enzyme MqnB</fullName>
    </alternativeName>
</protein>
<dbReference type="SUPFAM" id="SSF53167">
    <property type="entry name" value="Purine and uridine phosphorylases"/>
    <property type="match status" value="1"/>
</dbReference>
<dbReference type="RefSeq" id="WP_235122384.1">
    <property type="nucleotide sequence ID" value="NZ_CP090978.1"/>
</dbReference>
<dbReference type="HAMAP" id="MF_00991">
    <property type="entry name" value="MqnB"/>
    <property type="match status" value="1"/>
</dbReference>